<evidence type="ECO:0000313" key="3">
    <source>
        <dbReference type="EMBL" id="AIG24451.1"/>
    </source>
</evidence>
<reference evidence="3 4" key="1">
    <citation type="journal article" date="2011" name="J. Bacteriol.">
        <title>Genome sequence of Brevibacillus laterosporus LMG 15441, a pathogen of invertebrates.</title>
        <authorList>
            <person name="Djukic M."/>
            <person name="Poehlein A."/>
            <person name="Thurmer A."/>
            <person name="Daniel R."/>
        </authorList>
    </citation>
    <scope>NUCLEOTIDE SEQUENCE [LARGE SCALE GENOMIC DNA]</scope>
    <source>
        <strain evidence="3 4">LMG 15441</strain>
    </source>
</reference>
<dbReference type="Proteomes" id="UP000005850">
    <property type="component" value="Chromosome"/>
</dbReference>
<dbReference type="InterPro" id="IPR036890">
    <property type="entry name" value="HATPase_C_sf"/>
</dbReference>
<dbReference type="PANTHER" id="PTHR35526">
    <property type="entry name" value="ANTI-SIGMA-F FACTOR RSBW-RELATED"/>
    <property type="match status" value="1"/>
</dbReference>
<keyword evidence="1" id="KW-0723">Serine/threonine-protein kinase</keyword>
<sequence>MIAQNKLVRMTIPAHADFIDVVRLSLYGLATRMGFSFEEIEDMKVAVSEACNNVIVHAYAGMEEGFIDVAFETAPDSLRIVIKDYGESFDYQTVSEKADSLHDKEIADIKAGGLGIYMMQALMDEVEVSNDHGTEVVLTKWLGGSLGGNTHAAESNVSVISRDSRE</sequence>
<name>A0A075QZ24_BRELA</name>
<dbReference type="STRING" id="1042163.BRLA_c000360"/>
<accession>A0A075QZ24</accession>
<dbReference type="NCBIfam" id="NF003144">
    <property type="entry name" value="PRK04069.1"/>
    <property type="match status" value="1"/>
</dbReference>
<dbReference type="InterPro" id="IPR003594">
    <property type="entry name" value="HATPase_dom"/>
</dbReference>
<dbReference type="RefSeq" id="WP_003333948.1">
    <property type="nucleotide sequence ID" value="NZ_CP007806.1"/>
</dbReference>
<evidence type="ECO:0000256" key="1">
    <source>
        <dbReference type="ARBA" id="ARBA00022527"/>
    </source>
</evidence>
<dbReference type="AlphaFoldDB" id="A0A075QZ24"/>
<evidence type="ECO:0000313" key="4">
    <source>
        <dbReference type="Proteomes" id="UP000005850"/>
    </source>
</evidence>
<dbReference type="eggNOG" id="COG2172">
    <property type="taxonomic scope" value="Bacteria"/>
</dbReference>
<dbReference type="KEGG" id="blr:BRLA_c000360"/>
<dbReference type="CDD" id="cd16936">
    <property type="entry name" value="HATPase_RsbW-like"/>
    <property type="match status" value="1"/>
</dbReference>
<dbReference type="Gene3D" id="3.30.565.10">
    <property type="entry name" value="Histidine kinase-like ATPase, C-terminal domain"/>
    <property type="match status" value="1"/>
</dbReference>
<organism evidence="3 4">
    <name type="scientific">Brevibacillus laterosporus LMG 15441</name>
    <dbReference type="NCBI Taxonomy" id="1042163"/>
    <lineage>
        <taxon>Bacteria</taxon>
        <taxon>Bacillati</taxon>
        <taxon>Bacillota</taxon>
        <taxon>Bacilli</taxon>
        <taxon>Bacillales</taxon>
        <taxon>Paenibacillaceae</taxon>
        <taxon>Brevibacillus</taxon>
    </lineage>
</organism>
<dbReference type="Pfam" id="PF13581">
    <property type="entry name" value="HATPase_c_2"/>
    <property type="match status" value="1"/>
</dbReference>
<dbReference type="PANTHER" id="PTHR35526:SF3">
    <property type="entry name" value="ANTI-SIGMA-F FACTOR RSBW"/>
    <property type="match status" value="1"/>
</dbReference>
<feature type="domain" description="Histidine kinase/HSP90-like ATPase" evidence="2">
    <location>
        <begin position="13"/>
        <end position="140"/>
    </location>
</feature>
<keyword evidence="3" id="KW-0418">Kinase</keyword>
<dbReference type="EC" id="2.7.11.1" evidence="3"/>
<keyword evidence="4" id="KW-1185">Reference proteome</keyword>
<dbReference type="InterPro" id="IPR050267">
    <property type="entry name" value="Anti-sigma-factor_SerPK"/>
</dbReference>
<dbReference type="HOGENOM" id="CLU_090336_11_1_9"/>
<dbReference type="EMBL" id="CP007806">
    <property type="protein sequence ID" value="AIG24451.1"/>
    <property type="molecule type" value="Genomic_DNA"/>
</dbReference>
<protein>
    <submittedName>
        <fullName evidence="3">Serine-protein kinase RsbW</fullName>
        <ecNumber evidence="3">2.7.11.1</ecNumber>
    </submittedName>
</protein>
<gene>
    <name evidence="3" type="primary">rsbW</name>
    <name evidence="3" type="ORF">BRLA_c000360</name>
</gene>
<dbReference type="GO" id="GO:0004674">
    <property type="term" value="F:protein serine/threonine kinase activity"/>
    <property type="evidence" value="ECO:0007669"/>
    <property type="project" value="UniProtKB-KW"/>
</dbReference>
<dbReference type="SUPFAM" id="SSF55874">
    <property type="entry name" value="ATPase domain of HSP90 chaperone/DNA topoisomerase II/histidine kinase"/>
    <property type="match status" value="1"/>
</dbReference>
<evidence type="ECO:0000259" key="2">
    <source>
        <dbReference type="Pfam" id="PF13581"/>
    </source>
</evidence>
<keyword evidence="3" id="KW-0808">Transferase</keyword>
<proteinExistence type="predicted"/>